<protein>
    <recommendedName>
        <fullName evidence="1">F-box domain-containing protein</fullName>
    </recommendedName>
</protein>
<evidence type="ECO:0000313" key="2">
    <source>
        <dbReference type="EMBL" id="KAJ7633098.1"/>
    </source>
</evidence>
<proteinExistence type="predicted"/>
<keyword evidence="3" id="KW-1185">Reference proteome</keyword>
<dbReference type="AlphaFoldDB" id="A0AAD7FQD8"/>
<accession>A0AAD7FQD8</accession>
<dbReference type="InterPro" id="IPR001810">
    <property type="entry name" value="F-box_dom"/>
</dbReference>
<dbReference type="Proteomes" id="UP001221142">
    <property type="component" value="Unassembled WGS sequence"/>
</dbReference>
<reference evidence="2" key="1">
    <citation type="submission" date="2023-03" db="EMBL/GenBank/DDBJ databases">
        <title>Massive genome expansion in bonnet fungi (Mycena s.s.) driven by repeated elements and novel gene families across ecological guilds.</title>
        <authorList>
            <consortium name="Lawrence Berkeley National Laboratory"/>
            <person name="Harder C.B."/>
            <person name="Miyauchi S."/>
            <person name="Viragh M."/>
            <person name="Kuo A."/>
            <person name="Thoen E."/>
            <person name="Andreopoulos B."/>
            <person name="Lu D."/>
            <person name="Skrede I."/>
            <person name="Drula E."/>
            <person name="Henrissat B."/>
            <person name="Morin E."/>
            <person name="Kohler A."/>
            <person name="Barry K."/>
            <person name="LaButti K."/>
            <person name="Morin E."/>
            <person name="Salamov A."/>
            <person name="Lipzen A."/>
            <person name="Mereny Z."/>
            <person name="Hegedus B."/>
            <person name="Baldrian P."/>
            <person name="Stursova M."/>
            <person name="Weitz H."/>
            <person name="Taylor A."/>
            <person name="Grigoriev I.V."/>
            <person name="Nagy L.G."/>
            <person name="Martin F."/>
            <person name="Kauserud H."/>
        </authorList>
    </citation>
    <scope>NUCLEOTIDE SEQUENCE</scope>
    <source>
        <strain evidence="2">9284</strain>
    </source>
</reference>
<comment type="caution">
    <text evidence="2">The sequence shown here is derived from an EMBL/GenBank/DDBJ whole genome shotgun (WGS) entry which is preliminary data.</text>
</comment>
<evidence type="ECO:0000259" key="1">
    <source>
        <dbReference type="Pfam" id="PF12937"/>
    </source>
</evidence>
<gene>
    <name evidence="2" type="ORF">FB45DRAFT_832562</name>
</gene>
<feature type="domain" description="F-box" evidence="1">
    <location>
        <begin position="1"/>
        <end position="55"/>
    </location>
</feature>
<evidence type="ECO:0000313" key="3">
    <source>
        <dbReference type="Proteomes" id="UP001221142"/>
    </source>
</evidence>
<dbReference type="Gene3D" id="1.20.1280.50">
    <property type="match status" value="1"/>
</dbReference>
<dbReference type="EMBL" id="JARKIF010000008">
    <property type="protein sequence ID" value="KAJ7633098.1"/>
    <property type="molecule type" value="Genomic_DNA"/>
</dbReference>
<dbReference type="Pfam" id="PF12937">
    <property type="entry name" value="F-box-like"/>
    <property type="match status" value="1"/>
</dbReference>
<name>A0AAD7FQD8_9AGAR</name>
<sequence>MNDLPPELLELIFLDCHNASPQHATRTDAPLNLSATCTRWRDIASGIPSLWSSLHVTVNHTTSSPPIEVVQNWLDLSHSCPLQLSLVCKRRTGTVTGDNTVVAPSDRGVSRVLELFLLNMYRWRTASFDYSQHAPPIDYPESLTAQGAPQLEHLEVHPYSWSALLGALPIPWLEAAVSSAPLLHSFTSHFGKFPRGFFARVPWGQLTILRLETRLSEVACLYILQSALLLVECHLLNIRPESVEGVPPFDPSLATTVPHLRVLSVASQVGFDRLFRPLVAPELQILEIATRSTQMRWDHAQFMAFLQRSSCSLLSLTLRDLFISRLGAPELHELLAFVSHSLTALAITSEFPGTPVRVEDALLQALSYRPKGPVLCPQLERLVLQLGASAIDGVLADMVESRWEGHRAAPARIGRLVSVDVVCTTGTHATDVERLNELFGRGLGGRVRMPGGVDR</sequence>
<organism evidence="2 3">
    <name type="scientific">Roridomyces roridus</name>
    <dbReference type="NCBI Taxonomy" id="1738132"/>
    <lineage>
        <taxon>Eukaryota</taxon>
        <taxon>Fungi</taxon>
        <taxon>Dikarya</taxon>
        <taxon>Basidiomycota</taxon>
        <taxon>Agaricomycotina</taxon>
        <taxon>Agaricomycetes</taxon>
        <taxon>Agaricomycetidae</taxon>
        <taxon>Agaricales</taxon>
        <taxon>Marasmiineae</taxon>
        <taxon>Mycenaceae</taxon>
        <taxon>Roridomyces</taxon>
    </lineage>
</organism>